<feature type="region of interest" description="Disordered" evidence="1">
    <location>
        <begin position="915"/>
        <end position="937"/>
    </location>
</feature>
<accession>A0A6N7L3X8</accession>
<evidence type="ECO:0000313" key="3">
    <source>
        <dbReference type="EMBL" id="MQS17529.1"/>
    </source>
</evidence>
<evidence type="ECO:0000256" key="1">
    <source>
        <dbReference type="SAM" id="MobiDB-lite"/>
    </source>
</evidence>
<feature type="transmembrane region" description="Helical" evidence="2">
    <location>
        <begin position="352"/>
        <end position="372"/>
    </location>
</feature>
<keyword evidence="2" id="KW-0812">Transmembrane</keyword>
<evidence type="ECO:0000313" key="4">
    <source>
        <dbReference type="Proteomes" id="UP000450000"/>
    </source>
</evidence>
<name>A0A6N7L3X8_9ACTN</name>
<keyword evidence="2" id="KW-0472">Membrane</keyword>
<dbReference type="OrthoDB" id="3921902at2"/>
<feature type="transmembrane region" description="Helical" evidence="2">
    <location>
        <begin position="378"/>
        <end position="396"/>
    </location>
</feature>
<feature type="transmembrane region" description="Helical" evidence="2">
    <location>
        <begin position="408"/>
        <end position="432"/>
    </location>
</feature>
<feature type="transmembrane region" description="Helical" evidence="2">
    <location>
        <begin position="159"/>
        <end position="178"/>
    </location>
</feature>
<proteinExistence type="predicted"/>
<reference evidence="3 4" key="1">
    <citation type="submission" date="2019-09" db="EMBL/GenBank/DDBJ databases">
        <title>Genome Sequences of Streptomyces kaniharaensis ATCC 21070.</title>
        <authorList>
            <person name="Zhu W."/>
            <person name="De Crecy-Lagard V."/>
            <person name="Richards N.G."/>
        </authorList>
    </citation>
    <scope>NUCLEOTIDE SEQUENCE [LARGE SCALE GENOMIC DNA]</scope>
    <source>
        <strain evidence="3 4">SF-557</strain>
    </source>
</reference>
<dbReference type="EMBL" id="WBOF01000005">
    <property type="protein sequence ID" value="MQS17529.1"/>
    <property type="molecule type" value="Genomic_DNA"/>
</dbReference>
<keyword evidence="2" id="KW-1133">Transmembrane helix</keyword>
<dbReference type="RefSeq" id="WP_153470620.1">
    <property type="nucleotide sequence ID" value="NZ_WBOF01000005.1"/>
</dbReference>
<gene>
    <name evidence="3" type="ORF">F7Q99_36425</name>
</gene>
<protein>
    <submittedName>
        <fullName evidence="3">Uncharacterized protein</fullName>
    </submittedName>
</protein>
<evidence type="ECO:0000256" key="2">
    <source>
        <dbReference type="SAM" id="Phobius"/>
    </source>
</evidence>
<feature type="transmembrane region" description="Helical" evidence="2">
    <location>
        <begin position="444"/>
        <end position="461"/>
    </location>
</feature>
<dbReference type="Proteomes" id="UP000450000">
    <property type="component" value="Unassembled WGS sequence"/>
</dbReference>
<feature type="transmembrane region" description="Helical" evidence="2">
    <location>
        <begin position="108"/>
        <end position="129"/>
    </location>
</feature>
<sequence>MTRVTRWADAVRRARALSGAARQRARTAAGGLSAYWPGRRTVLMTAGMTWLFMLAGAELAGADDGTTETGGILAPLNVQSSEGAPLDSYDLKSDPGGATDIRSHVCNLLIGGGFALVRLAVGLMCWTTQKVFNFPVVSTLVETAQRLSNAFFGLLNNDLRLYTLFLSAGFAIGLILVMRGKIGRGFGEIALTLLFATTVTLPALSPHSVLGPQGPLAQSQQAAHEVGQMTANINGTELGCTSDKDKNDPSCPMRIIMTRTLVVQPFQLLQYGQIPKKDSWLAAEHDRYIHGQMATKGNCDQVIDLPGKDAACDHGSNGWEALKKDLKDGHGQEGTDVYNFAVNSDWDRTAGVALVLLAVLIVAIVVLSMALVHLGTQFADVIAATMTPVALIWAMLPGGNRGAAWRWAGVFMTGIVTEFAVSTMLPMFALGADGILNSPQQTVMIQRLLILDGFALVVLVFHRRIFAAAGRVGERFATRMRYAKIGGSSMSGENAQLGLAMSQAMGGLAPGGYGGAAGGLGLGLGGGMFGGGSPAHAALMRKAGIAQGLGALADPGLGPMSAGTMLAGSAGELRRGMSALALPGRMAHQLVVGNPLPPDKLARRMKPEGGKGPMVVDENGQILHDPRNEVTPFGHVLHNRLLGTRVGRLAIRAGQAGKLGFDLTVGLPATWERVNRANDRMWNKVDKQVAHYTQVAKSWWGDEKAGAKDIGKDVVTAGKIAKGGYNAVKTGYNYTYYAAAIAGRVHAPGLAAAPLVAAAHVLHGQDITDTAAAFPERPRHTRAGEPWEHARGRGDDYRFHEVGSGTASEAVLQSGRADRPESAVGPGAESAVFRAGQGDFGPSDLGSALGPGVTFSPSAVVVEGAGLVDTSTGEVLSPLADEASAAMAPEVRRRVSPQVLREPSGTSLEALRMRRHIGYSEPGTAQGPADDAEGGKL</sequence>
<organism evidence="3 4">
    <name type="scientific">Streptomyces kaniharaensis</name>
    <dbReference type="NCBI Taxonomy" id="212423"/>
    <lineage>
        <taxon>Bacteria</taxon>
        <taxon>Bacillati</taxon>
        <taxon>Actinomycetota</taxon>
        <taxon>Actinomycetes</taxon>
        <taxon>Kitasatosporales</taxon>
        <taxon>Streptomycetaceae</taxon>
        <taxon>Streptomyces</taxon>
    </lineage>
</organism>
<keyword evidence="4" id="KW-1185">Reference proteome</keyword>
<dbReference type="AlphaFoldDB" id="A0A6N7L3X8"/>
<comment type="caution">
    <text evidence="3">The sequence shown here is derived from an EMBL/GenBank/DDBJ whole genome shotgun (WGS) entry which is preliminary data.</text>
</comment>